<dbReference type="OrthoDB" id="10057795at2759"/>
<evidence type="ECO:0000313" key="2">
    <source>
        <dbReference type="Proteomes" id="UP000237246"/>
    </source>
</evidence>
<organism evidence="1 2">
    <name type="scientific">Bambusicola thoracicus</name>
    <name type="common">Chinese bamboo-partridge</name>
    <name type="synonym">Perdix thoracica</name>
    <dbReference type="NCBI Taxonomy" id="9083"/>
    <lineage>
        <taxon>Eukaryota</taxon>
        <taxon>Metazoa</taxon>
        <taxon>Chordata</taxon>
        <taxon>Craniata</taxon>
        <taxon>Vertebrata</taxon>
        <taxon>Euteleostomi</taxon>
        <taxon>Archelosauria</taxon>
        <taxon>Archosauria</taxon>
        <taxon>Dinosauria</taxon>
        <taxon>Saurischia</taxon>
        <taxon>Theropoda</taxon>
        <taxon>Coelurosauria</taxon>
        <taxon>Aves</taxon>
        <taxon>Neognathae</taxon>
        <taxon>Galloanserae</taxon>
        <taxon>Galliformes</taxon>
        <taxon>Phasianidae</taxon>
        <taxon>Perdicinae</taxon>
        <taxon>Bambusicola</taxon>
    </lineage>
</organism>
<proteinExistence type="predicted"/>
<protein>
    <submittedName>
        <fullName evidence="1">Uncharacterized protein</fullName>
    </submittedName>
</protein>
<dbReference type="InterPro" id="IPR050774">
    <property type="entry name" value="KCMF1/Dystrophin"/>
</dbReference>
<dbReference type="GO" id="GO:0005886">
    <property type="term" value="C:plasma membrane"/>
    <property type="evidence" value="ECO:0007669"/>
    <property type="project" value="TreeGrafter"/>
</dbReference>
<evidence type="ECO:0000313" key="1">
    <source>
        <dbReference type="EMBL" id="POI25670.1"/>
    </source>
</evidence>
<keyword evidence="2" id="KW-1185">Reference proteome</keyword>
<sequence length="183" mass="20528">MVEYCIPVVKLSFIGLGTEFHLLELLLCEKQQPFGLHRPYLDDSTTSGEDVRDFTKVLKNKFRSKKYFAKHPRLGYLPVQTVLEGDNLETTVLDSSLFNSKYVTNKGKQNFANGARNLSIETVMTGCGETLLACHVENTQINCKYRAEETTVLSLSSVCGQSNMSEYAESLCPESLVDYFSLS</sequence>
<reference evidence="1 2" key="1">
    <citation type="submission" date="2018-01" db="EMBL/GenBank/DDBJ databases">
        <title>Comparison of the Chinese Bamboo Partridge and Red Junglefowl genome sequences highlights the importance of demography in genome evolution.</title>
        <authorList>
            <person name="Tiley G.P."/>
            <person name="Kimball R.T."/>
            <person name="Braun E.L."/>
            <person name="Burleigh J.G."/>
        </authorList>
    </citation>
    <scope>NUCLEOTIDE SEQUENCE [LARGE SCALE GENOMIC DNA]</scope>
    <source>
        <strain evidence="1">RTK389</strain>
        <tissue evidence="1">Blood</tissue>
    </source>
</reference>
<accession>A0A2P4SNI2</accession>
<dbReference type="PANTHER" id="PTHR12268:SF26">
    <property type="entry name" value="UTROPHIN"/>
    <property type="match status" value="1"/>
</dbReference>
<dbReference type="GO" id="GO:0045202">
    <property type="term" value="C:synapse"/>
    <property type="evidence" value="ECO:0007669"/>
    <property type="project" value="GOC"/>
</dbReference>
<name>A0A2P4SNI2_BAMTH</name>
<dbReference type="Proteomes" id="UP000237246">
    <property type="component" value="Unassembled WGS sequence"/>
</dbReference>
<dbReference type="AlphaFoldDB" id="A0A2P4SNI2"/>
<dbReference type="EMBL" id="PPHD01032895">
    <property type="protein sequence ID" value="POI25670.1"/>
    <property type="molecule type" value="Genomic_DNA"/>
</dbReference>
<dbReference type="PANTHER" id="PTHR12268">
    <property type="entry name" value="E3 UBIQUITIN-PROTEIN LIGASE KCMF1"/>
    <property type="match status" value="1"/>
</dbReference>
<gene>
    <name evidence="1" type="ORF">CIB84_010580</name>
</gene>
<comment type="caution">
    <text evidence="1">The sequence shown here is derived from an EMBL/GenBank/DDBJ whole genome shotgun (WGS) entry which is preliminary data.</text>
</comment>
<dbReference type="GO" id="GO:0099536">
    <property type="term" value="P:synaptic signaling"/>
    <property type="evidence" value="ECO:0007669"/>
    <property type="project" value="TreeGrafter"/>
</dbReference>